<dbReference type="InterPro" id="IPR057336">
    <property type="entry name" value="GerAC_N"/>
</dbReference>
<gene>
    <name evidence="10" type="ORF">CRI88_14495</name>
</gene>
<comment type="subcellular location">
    <subcellularLocation>
        <location evidence="1">Membrane</location>
        <topology evidence="1">Lipid-anchor</topology>
    </subcellularLocation>
</comment>
<keyword evidence="5" id="KW-0472">Membrane</keyword>
<keyword evidence="4" id="KW-0732">Signal</keyword>
<evidence type="ECO:0000256" key="2">
    <source>
        <dbReference type="ARBA" id="ARBA00007886"/>
    </source>
</evidence>
<dbReference type="AlphaFoldDB" id="A0A2I0UY18"/>
<dbReference type="GO" id="GO:0016020">
    <property type="term" value="C:membrane"/>
    <property type="evidence" value="ECO:0007669"/>
    <property type="project" value="UniProtKB-SubCell"/>
</dbReference>
<accession>A0A2I0UY18</accession>
<dbReference type="PANTHER" id="PTHR35789">
    <property type="entry name" value="SPORE GERMINATION PROTEIN B3"/>
    <property type="match status" value="1"/>
</dbReference>
<reference evidence="10 11" key="1">
    <citation type="submission" date="2017-10" db="EMBL/GenBank/DDBJ databases">
        <title>Draft genome of Lysinibacillus fusiformis strain Juneja, a laboratory-derived pathogen of Drosophila melanogaster.</title>
        <authorList>
            <person name="Smith B.R."/>
            <person name="Unckless R.L."/>
        </authorList>
    </citation>
    <scope>NUCLEOTIDE SEQUENCE [LARGE SCALE GENOMIC DNA]</scope>
    <source>
        <strain evidence="10 11">Juneja</strain>
    </source>
</reference>
<evidence type="ECO:0000256" key="5">
    <source>
        <dbReference type="ARBA" id="ARBA00023136"/>
    </source>
</evidence>
<keyword evidence="3" id="KW-0309">Germination</keyword>
<dbReference type="InterPro" id="IPR046953">
    <property type="entry name" value="Spore_GerAC-like_C"/>
</dbReference>
<evidence type="ECO:0000259" key="8">
    <source>
        <dbReference type="Pfam" id="PF05504"/>
    </source>
</evidence>
<proteinExistence type="inferred from homology"/>
<evidence type="ECO:0000313" key="10">
    <source>
        <dbReference type="EMBL" id="PKU50889.1"/>
    </source>
</evidence>
<feature type="domain" description="Spore germination GerAC-like C-terminal" evidence="8">
    <location>
        <begin position="218"/>
        <end position="355"/>
    </location>
</feature>
<evidence type="ECO:0000256" key="1">
    <source>
        <dbReference type="ARBA" id="ARBA00004635"/>
    </source>
</evidence>
<dbReference type="PANTHER" id="PTHR35789:SF1">
    <property type="entry name" value="SPORE GERMINATION PROTEIN B3"/>
    <property type="match status" value="1"/>
</dbReference>
<sequence length="388" mass="44577">MSQKNIVIVILMLTTTLLMSGCWDVTEPQRMYYVQGVGVDYKDNEYTAYLQIINFANVAKTEQSNPQASPTEIGQAKGKTIEEAIYKLYRSMDQEVFWGHMTYLLFSENAMKDEHAIAVIDTFLRFRETRYHIWVYCTQDPIEDVLLVSPLLEKSPTAAKLSNPKNTAKQESFVEPVNLRQLVIGLNEPNHEMKIPYVTVNENWETIDGTKTETVFAGVGILSKDSFKGYIKGKAARGIEWMNDETKQGEITVKLENNEKSDFLTVDIQKLDVDVKPIVQNNQVQFEVYLKFNTILNGFKGKLTPDQVRKKVEKAVKDEIMATFEEGLKMDADVFRLSEYLYRDNVKVWKKLEKDGKIPLTKDSIRKIDIHINKVSPGRKTFEETIAE</sequence>
<dbReference type="EMBL" id="PDFK01000004">
    <property type="protein sequence ID" value="PKU50889.1"/>
    <property type="molecule type" value="Genomic_DNA"/>
</dbReference>
<dbReference type="InterPro" id="IPR008844">
    <property type="entry name" value="Spore_GerAC-like"/>
</dbReference>
<organism evidence="10 11">
    <name type="scientific">Lysinibacillus fusiformis</name>
    <dbReference type="NCBI Taxonomy" id="28031"/>
    <lineage>
        <taxon>Bacteria</taxon>
        <taxon>Bacillati</taxon>
        <taxon>Bacillota</taxon>
        <taxon>Bacilli</taxon>
        <taxon>Bacillales</taxon>
        <taxon>Bacillaceae</taxon>
        <taxon>Lysinibacillus</taxon>
    </lineage>
</organism>
<dbReference type="Gene3D" id="3.30.300.210">
    <property type="entry name" value="Nutrient germinant receptor protein C, domain 3"/>
    <property type="match status" value="1"/>
</dbReference>
<protein>
    <submittedName>
        <fullName evidence="10">Ger(X)C family spore germination protein</fullName>
    </submittedName>
</protein>
<dbReference type="RefSeq" id="WP_089932360.1">
    <property type="nucleotide sequence ID" value="NZ_PDFK01000004.1"/>
</dbReference>
<dbReference type="PROSITE" id="PS51257">
    <property type="entry name" value="PROKAR_LIPOPROTEIN"/>
    <property type="match status" value="1"/>
</dbReference>
<evidence type="ECO:0000256" key="6">
    <source>
        <dbReference type="ARBA" id="ARBA00023139"/>
    </source>
</evidence>
<evidence type="ECO:0000313" key="11">
    <source>
        <dbReference type="Proteomes" id="UP000234956"/>
    </source>
</evidence>
<dbReference type="Proteomes" id="UP000234956">
    <property type="component" value="Unassembled WGS sequence"/>
</dbReference>
<evidence type="ECO:0000256" key="7">
    <source>
        <dbReference type="ARBA" id="ARBA00023288"/>
    </source>
</evidence>
<dbReference type="GO" id="GO:0009847">
    <property type="term" value="P:spore germination"/>
    <property type="evidence" value="ECO:0007669"/>
    <property type="project" value="InterPro"/>
</dbReference>
<dbReference type="Pfam" id="PF25198">
    <property type="entry name" value="Spore_GerAC_N"/>
    <property type="match status" value="1"/>
</dbReference>
<keyword evidence="7" id="KW-0449">Lipoprotein</keyword>
<dbReference type="InterPro" id="IPR038501">
    <property type="entry name" value="Spore_GerAC_C_sf"/>
</dbReference>
<dbReference type="NCBIfam" id="TIGR02887">
    <property type="entry name" value="spore_ger_x_C"/>
    <property type="match status" value="1"/>
</dbReference>
<evidence type="ECO:0000256" key="3">
    <source>
        <dbReference type="ARBA" id="ARBA00022544"/>
    </source>
</evidence>
<evidence type="ECO:0000256" key="4">
    <source>
        <dbReference type="ARBA" id="ARBA00022729"/>
    </source>
</evidence>
<comment type="similarity">
    <text evidence="2">Belongs to the GerABKC lipoprotein family.</text>
</comment>
<comment type="caution">
    <text evidence="10">The sequence shown here is derived from an EMBL/GenBank/DDBJ whole genome shotgun (WGS) entry which is preliminary data.</text>
</comment>
<evidence type="ECO:0000259" key="9">
    <source>
        <dbReference type="Pfam" id="PF25198"/>
    </source>
</evidence>
<name>A0A2I0UY18_9BACI</name>
<feature type="domain" description="Spore germination protein N-terminal" evidence="9">
    <location>
        <begin position="24"/>
        <end position="200"/>
    </location>
</feature>
<dbReference type="Pfam" id="PF05504">
    <property type="entry name" value="Spore_GerAC"/>
    <property type="match status" value="1"/>
</dbReference>
<keyword evidence="6" id="KW-0564">Palmitate</keyword>